<sequence length="58" mass="6945">MLEQFRQNMQAIALDALVMALIGFIVSCIVEFRKERKEGVTLKEFIYKVIFEDDDYYY</sequence>
<protein>
    <submittedName>
        <fullName evidence="1">Uncharacterized protein</fullName>
    </submittedName>
</protein>
<name>A0ACD5DGH5_9LACO</name>
<gene>
    <name evidence="1" type="ORF">O0236_004095</name>
</gene>
<organism evidence="1 2">
    <name type="scientific">Lentilactobacillus terminaliae</name>
    <dbReference type="NCBI Taxonomy" id="3003483"/>
    <lineage>
        <taxon>Bacteria</taxon>
        <taxon>Bacillati</taxon>
        <taxon>Bacillota</taxon>
        <taxon>Bacilli</taxon>
        <taxon>Lactobacillales</taxon>
        <taxon>Lactobacillaceae</taxon>
        <taxon>Lentilactobacillus</taxon>
    </lineage>
</organism>
<keyword evidence="2" id="KW-1185">Reference proteome</keyword>
<proteinExistence type="predicted"/>
<evidence type="ECO:0000313" key="1">
    <source>
        <dbReference type="EMBL" id="XFD40493.1"/>
    </source>
</evidence>
<dbReference type="Proteomes" id="UP001149860">
    <property type="component" value="Chromosome"/>
</dbReference>
<evidence type="ECO:0000313" key="2">
    <source>
        <dbReference type="Proteomes" id="UP001149860"/>
    </source>
</evidence>
<dbReference type="EMBL" id="CP168151">
    <property type="protein sequence ID" value="XFD40493.1"/>
    <property type="molecule type" value="Genomic_DNA"/>
</dbReference>
<reference evidence="1" key="1">
    <citation type="submission" date="2024-08" db="EMBL/GenBank/DDBJ databases">
        <title>Lentilactobacillus sp. nov., isolated from tree bark.</title>
        <authorList>
            <person name="Phuengjayaem S."/>
            <person name="Tanasupawat S."/>
        </authorList>
    </citation>
    <scope>NUCLEOTIDE SEQUENCE</scope>
    <source>
        <strain evidence="1">SPB1-3</strain>
    </source>
</reference>
<accession>A0ACD5DGH5</accession>